<dbReference type="EMBL" id="QZEZ01000006">
    <property type="protein sequence ID" value="RJK94892.1"/>
    <property type="molecule type" value="Genomic_DNA"/>
</dbReference>
<feature type="domain" description="N-acetyltransferase" evidence="1">
    <location>
        <begin position="66"/>
        <end position="203"/>
    </location>
</feature>
<dbReference type="InterPro" id="IPR051822">
    <property type="entry name" value="Glycosyl_Hydrolase_84"/>
</dbReference>
<accession>A0A3A3Z0B4</accession>
<gene>
    <name evidence="2" type="ORF">D5H78_13950</name>
</gene>
<dbReference type="PANTHER" id="PTHR13170">
    <property type="entry name" value="O-GLCNACASE"/>
    <property type="match status" value="1"/>
</dbReference>
<dbReference type="AlphaFoldDB" id="A0A3A3Z0B4"/>
<evidence type="ECO:0000313" key="3">
    <source>
        <dbReference type="Proteomes" id="UP000265614"/>
    </source>
</evidence>
<dbReference type="RefSeq" id="WP_119951075.1">
    <property type="nucleotide sequence ID" value="NZ_QZEZ01000006.1"/>
</dbReference>
<name>A0A3A3Z0B4_9ACTN</name>
<dbReference type="GO" id="GO:0016747">
    <property type="term" value="F:acyltransferase activity, transferring groups other than amino-acyl groups"/>
    <property type="evidence" value="ECO:0007669"/>
    <property type="project" value="InterPro"/>
</dbReference>
<dbReference type="SUPFAM" id="SSF55729">
    <property type="entry name" value="Acyl-CoA N-acyltransferases (Nat)"/>
    <property type="match status" value="1"/>
</dbReference>
<organism evidence="2 3">
    <name type="scientific">Vallicoccus soli</name>
    <dbReference type="NCBI Taxonomy" id="2339232"/>
    <lineage>
        <taxon>Bacteria</taxon>
        <taxon>Bacillati</taxon>
        <taxon>Actinomycetota</taxon>
        <taxon>Actinomycetes</taxon>
        <taxon>Motilibacterales</taxon>
        <taxon>Vallicoccaceae</taxon>
        <taxon>Vallicoccus</taxon>
    </lineage>
</organism>
<dbReference type="PROSITE" id="PS51186">
    <property type="entry name" value="GNAT"/>
    <property type="match status" value="1"/>
</dbReference>
<dbReference type="Pfam" id="PF13508">
    <property type="entry name" value="Acetyltransf_7"/>
    <property type="match status" value="1"/>
</dbReference>
<dbReference type="CDD" id="cd04301">
    <property type="entry name" value="NAT_SF"/>
    <property type="match status" value="1"/>
</dbReference>
<sequence>MGEHLRTYRPEDLPGLYDVCLRTGDGGRDATALSASPTLLGDVYAAPYAVLEPEHVHVLDDGAGGVAGYVLGTADTARFVRRYRAEWLPAARARHRAAPPDPRTFDELLLAALERPERLLHPELAAWPAHLHIDLLPAAQGRGWGRRLMERFLAGLHAAGVPAVHLAMASANTAARAFYDRLGFVELTVDGPAATTWLGRPTG</sequence>
<evidence type="ECO:0000313" key="2">
    <source>
        <dbReference type="EMBL" id="RJK94892.1"/>
    </source>
</evidence>
<keyword evidence="3" id="KW-1185">Reference proteome</keyword>
<protein>
    <submittedName>
        <fullName evidence="2">GNAT family N-acetyltransferase</fullName>
    </submittedName>
</protein>
<comment type="caution">
    <text evidence="2">The sequence shown here is derived from an EMBL/GenBank/DDBJ whole genome shotgun (WGS) entry which is preliminary data.</text>
</comment>
<evidence type="ECO:0000259" key="1">
    <source>
        <dbReference type="PROSITE" id="PS51186"/>
    </source>
</evidence>
<reference evidence="2 3" key="1">
    <citation type="submission" date="2018-09" db="EMBL/GenBank/DDBJ databases">
        <title>YIM 75000 draft genome.</title>
        <authorList>
            <person name="Tang S."/>
            <person name="Feng Y."/>
        </authorList>
    </citation>
    <scope>NUCLEOTIDE SEQUENCE [LARGE SCALE GENOMIC DNA]</scope>
    <source>
        <strain evidence="2 3">YIM 75000</strain>
    </source>
</reference>
<dbReference type="OrthoDB" id="8593648at2"/>
<proteinExistence type="predicted"/>
<dbReference type="PANTHER" id="PTHR13170:SF16">
    <property type="entry name" value="PROTEIN O-GLCNACASE"/>
    <property type="match status" value="1"/>
</dbReference>
<dbReference type="Proteomes" id="UP000265614">
    <property type="component" value="Unassembled WGS sequence"/>
</dbReference>
<keyword evidence="2" id="KW-0808">Transferase</keyword>
<dbReference type="InterPro" id="IPR016181">
    <property type="entry name" value="Acyl_CoA_acyltransferase"/>
</dbReference>
<dbReference type="Gene3D" id="3.40.630.30">
    <property type="match status" value="1"/>
</dbReference>
<dbReference type="InterPro" id="IPR000182">
    <property type="entry name" value="GNAT_dom"/>
</dbReference>